<protein>
    <recommendedName>
        <fullName evidence="4">Lysozyme</fullName>
    </recommendedName>
</protein>
<feature type="signal peptide" evidence="1">
    <location>
        <begin position="1"/>
        <end position="21"/>
    </location>
</feature>
<dbReference type="EMBL" id="JARBDR010000919">
    <property type="protein sequence ID" value="KAJ8299888.1"/>
    <property type="molecule type" value="Genomic_DNA"/>
</dbReference>
<reference evidence="2 3" key="1">
    <citation type="submission" date="2022-12" db="EMBL/GenBank/DDBJ databases">
        <title>Chromosome-level genome of Tegillarca granosa.</title>
        <authorList>
            <person name="Kim J."/>
        </authorList>
    </citation>
    <scope>NUCLEOTIDE SEQUENCE [LARGE SCALE GENOMIC DNA]</scope>
    <source>
        <strain evidence="2">Teg-2019</strain>
        <tissue evidence="2">Adductor muscle</tissue>
    </source>
</reference>
<accession>A0ABQ9E363</accession>
<evidence type="ECO:0000313" key="2">
    <source>
        <dbReference type="EMBL" id="KAJ8299888.1"/>
    </source>
</evidence>
<sequence>MKIAMKIAFLCLFLIIGTVTARDKKNCFCQAVDATSSNVIHDWGSIRTHTHWISVSCRRLRGCKNDCNTHVKNWVKSNPAKCDGMKIRSRFDASNSLSYIYAEIRDENDQAPHFGLLGFKKILKAVDF</sequence>
<name>A0ABQ9E363_TEGGR</name>
<evidence type="ECO:0000313" key="3">
    <source>
        <dbReference type="Proteomes" id="UP001217089"/>
    </source>
</evidence>
<gene>
    <name evidence="2" type="ORF">KUTeg_021407</name>
</gene>
<feature type="chain" id="PRO_5045356887" description="Lysozyme" evidence="1">
    <location>
        <begin position="22"/>
        <end position="128"/>
    </location>
</feature>
<organism evidence="2 3">
    <name type="scientific">Tegillarca granosa</name>
    <name type="common">Malaysian cockle</name>
    <name type="synonym">Anadara granosa</name>
    <dbReference type="NCBI Taxonomy" id="220873"/>
    <lineage>
        <taxon>Eukaryota</taxon>
        <taxon>Metazoa</taxon>
        <taxon>Spiralia</taxon>
        <taxon>Lophotrochozoa</taxon>
        <taxon>Mollusca</taxon>
        <taxon>Bivalvia</taxon>
        <taxon>Autobranchia</taxon>
        <taxon>Pteriomorphia</taxon>
        <taxon>Arcoida</taxon>
        <taxon>Arcoidea</taxon>
        <taxon>Arcidae</taxon>
        <taxon>Tegillarca</taxon>
    </lineage>
</organism>
<evidence type="ECO:0000256" key="1">
    <source>
        <dbReference type="SAM" id="SignalP"/>
    </source>
</evidence>
<proteinExistence type="predicted"/>
<evidence type="ECO:0008006" key="4">
    <source>
        <dbReference type="Google" id="ProtNLM"/>
    </source>
</evidence>
<dbReference type="Proteomes" id="UP001217089">
    <property type="component" value="Unassembled WGS sequence"/>
</dbReference>
<keyword evidence="3" id="KW-1185">Reference proteome</keyword>
<keyword evidence="1" id="KW-0732">Signal</keyword>
<comment type="caution">
    <text evidence="2">The sequence shown here is derived from an EMBL/GenBank/DDBJ whole genome shotgun (WGS) entry which is preliminary data.</text>
</comment>